<sequence length="192" mass="20103">MKRIEALGILAELTDEHPVVVTCAATSRELASLKDSDNHFYLLDAMGLVGSVATGIALDRPAAATKVVGIEGDGSLLMNPNVLPTGGFVRPNMLLILLDNEVYGSTAGLPTYSSRVNLARLAEASGWEVGTATDEDGIRAEFARLAKIVGPTFLHVPIAPGNASGIAKLLVDPVMITARFGGWLRKSNGAHA</sequence>
<dbReference type="InterPro" id="IPR029061">
    <property type="entry name" value="THDP-binding"/>
</dbReference>
<keyword evidence="1" id="KW-0210">Decarboxylase</keyword>
<gene>
    <name evidence="4" type="ORF">SM116_18295</name>
</gene>
<evidence type="ECO:0000256" key="1">
    <source>
        <dbReference type="ARBA" id="ARBA00022793"/>
    </source>
</evidence>
<dbReference type="EMBL" id="CP139368">
    <property type="protein sequence ID" value="WPR89683.1"/>
    <property type="molecule type" value="Genomic_DNA"/>
</dbReference>
<evidence type="ECO:0000313" key="5">
    <source>
        <dbReference type="Proteomes" id="UP001323798"/>
    </source>
</evidence>
<dbReference type="Gene3D" id="3.40.50.970">
    <property type="match status" value="1"/>
</dbReference>
<protein>
    <submittedName>
        <fullName evidence="4">Thiamine pyrophosphate-dependent enzyme</fullName>
    </submittedName>
</protein>
<keyword evidence="2" id="KW-0456">Lyase</keyword>
<proteinExistence type="predicted"/>
<dbReference type="InterPro" id="IPR011766">
    <property type="entry name" value="TPP_enzyme_TPP-bd"/>
</dbReference>
<evidence type="ECO:0000313" key="4">
    <source>
        <dbReference type="EMBL" id="WPR89683.1"/>
    </source>
</evidence>
<dbReference type="SUPFAM" id="SSF52518">
    <property type="entry name" value="Thiamin diphosphate-binding fold (THDP-binding)"/>
    <property type="match status" value="1"/>
</dbReference>
<evidence type="ECO:0000259" key="3">
    <source>
        <dbReference type="Pfam" id="PF02775"/>
    </source>
</evidence>
<feature type="domain" description="Thiamine pyrophosphate enzyme TPP-binding" evidence="3">
    <location>
        <begin position="42"/>
        <end position="156"/>
    </location>
</feature>
<dbReference type="InterPro" id="IPR051818">
    <property type="entry name" value="TPP_dependent_decarboxylase"/>
</dbReference>
<dbReference type="Pfam" id="PF02775">
    <property type="entry name" value="TPP_enzyme_C"/>
    <property type="match status" value="1"/>
</dbReference>
<name>A0ABZ0SM45_9MICO</name>
<evidence type="ECO:0000256" key="2">
    <source>
        <dbReference type="ARBA" id="ARBA00023239"/>
    </source>
</evidence>
<reference evidence="4 5" key="1">
    <citation type="submission" date="2023-11" db="EMBL/GenBank/DDBJ databases">
        <title>Genome sequence of Microbacterium rhizosphaerae KACC 19337.</title>
        <authorList>
            <person name="Choi H."/>
            <person name="Kim S."/>
            <person name="Kim Y."/>
            <person name="Kwon S.-W."/>
            <person name="Heo J."/>
        </authorList>
    </citation>
    <scope>NUCLEOTIDE SEQUENCE [LARGE SCALE GENOMIC DNA]</scope>
    <source>
        <strain evidence="4 5">KACC 19337</strain>
    </source>
</reference>
<organism evidence="4 5">
    <name type="scientific">Microbacterium rhizosphaerae</name>
    <dbReference type="NCBI Taxonomy" id="1678237"/>
    <lineage>
        <taxon>Bacteria</taxon>
        <taxon>Bacillati</taxon>
        <taxon>Actinomycetota</taxon>
        <taxon>Actinomycetes</taxon>
        <taxon>Micrococcales</taxon>
        <taxon>Microbacteriaceae</taxon>
        <taxon>Microbacterium</taxon>
    </lineage>
</organism>
<dbReference type="PANTHER" id="PTHR42818">
    <property type="entry name" value="SULFOPYRUVATE DECARBOXYLASE SUBUNIT ALPHA"/>
    <property type="match status" value="1"/>
</dbReference>
<accession>A0ABZ0SM45</accession>
<dbReference type="RefSeq" id="WP_320942397.1">
    <property type="nucleotide sequence ID" value="NZ_BAABEU010000003.1"/>
</dbReference>
<dbReference type="Proteomes" id="UP001323798">
    <property type="component" value="Chromosome"/>
</dbReference>
<keyword evidence="5" id="KW-1185">Reference proteome</keyword>
<dbReference type="PANTHER" id="PTHR42818:SF1">
    <property type="entry name" value="SULFOPYRUVATE DECARBOXYLASE"/>
    <property type="match status" value="1"/>
</dbReference>